<evidence type="ECO:0000313" key="9">
    <source>
        <dbReference type="Proteomes" id="UP001241926"/>
    </source>
</evidence>
<comment type="caution">
    <text evidence="8">The sequence shown here is derived from an EMBL/GenBank/DDBJ whole genome shotgun (WGS) entry which is preliminary data.</text>
</comment>
<feature type="transmembrane region" description="Helical" evidence="7">
    <location>
        <begin position="21"/>
        <end position="46"/>
    </location>
</feature>
<keyword evidence="9" id="KW-1185">Reference proteome</keyword>
<evidence type="ECO:0000313" key="8">
    <source>
        <dbReference type="EMBL" id="MDL2076215.1"/>
    </source>
</evidence>
<keyword evidence="6 7" id="KW-0472">Membrane</keyword>
<dbReference type="Pfam" id="PF05977">
    <property type="entry name" value="MFS_3"/>
    <property type="match status" value="1"/>
</dbReference>
<accession>A0ABT7IUF5</accession>
<sequence>MTPPSTQKTGAPRSLWRNREFVALWSGQVVSTLGAQTSGTAMPLLVLGTTGSPSDAGIVAASGTLPYLIAHLPAGALVDRWNRRTVLLVSELCAGLALLTVPAALWLGRVTVAHLAAVAFVQGLCFVFFGLAERAALPGIVPTSLLPTAIAHNEARARGAALVGPPLGGALFGISRTLPFLADALSYFAACVGLLFIRTDPRNRPTTPTESLWRSTTAGLRWVWRHPLIRAALLLIALSNLVFHALVLILVVLARHHGATPTAIGTMLGIYSAGGLAGALAATRLHRHFTPRSVIIGANWIWAALLPLFAFTSDPLLIGAIGAATAFVGPLWNVVIISYGTVLVPNELLGRVNSAAMTLSWGVMPVASLGAGYLLTTVGPVGAVWALAALMLAAAIAATASPAVRSAPPLPTTEESAPRPSISAYAVAAVEGEDDMAETQLTHKQALAAVIQALGGTWDTERAVLALRVAGYEPTGDEAAGKEARRNLRELAEDGLIERPDPEQAVYRLA</sequence>
<proteinExistence type="predicted"/>
<evidence type="ECO:0000256" key="4">
    <source>
        <dbReference type="ARBA" id="ARBA00022692"/>
    </source>
</evidence>
<dbReference type="PANTHER" id="PTHR23513">
    <property type="entry name" value="INTEGRAL MEMBRANE EFFLUX PROTEIN-RELATED"/>
    <property type="match status" value="1"/>
</dbReference>
<feature type="transmembrane region" description="Helical" evidence="7">
    <location>
        <begin position="356"/>
        <end position="376"/>
    </location>
</feature>
<keyword evidence="2" id="KW-0813">Transport</keyword>
<keyword evidence="4 7" id="KW-0812">Transmembrane</keyword>
<feature type="transmembrane region" description="Helical" evidence="7">
    <location>
        <begin position="259"/>
        <end position="282"/>
    </location>
</feature>
<dbReference type="PANTHER" id="PTHR23513:SF6">
    <property type="entry name" value="MAJOR FACILITATOR SUPERFAMILY ASSOCIATED DOMAIN-CONTAINING PROTEIN"/>
    <property type="match status" value="1"/>
</dbReference>
<evidence type="ECO:0000256" key="1">
    <source>
        <dbReference type="ARBA" id="ARBA00004651"/>
    </source>
</evidence>
<dbReference type="InterPro" id="IPR036259">
    <property type="entry name" value="MFS_trans_sf"/>
</dbReference>
<protein>
    <submittedName>
        <fullName evidence="8">MFS transporter</fullName>
    </submittedName>
</protein>
<evidence type="ECO:0000256" key="2">
    <source>
        <dbReference type="ARBA" id="ARBA00022448"/>
    </source>
</evidence>
<evidence type="ECO:0000256" key="6">
    <source>
        <dbReference type="ARBA" id="ARBA00023136"/>
    </source>
</evidence>
<dbReference type="SUPFAM" id="SSF103473">
    <property type="entry name" value="MFS general substrate transporter"/>
    <property type="match status" value="1"/>
</dbReference>
<dbReference type="Gene3D" id="1.20.1250.20">
    <property type="entry name" value="MFS general substrate transporter like domains"/>
    <property type="match status" value="1"/>
</dbReference>
<evidence type="ECO:0000256" key="3">
    <source>
        <dbReference type="ARBA" id="ARBA00022475"/>
    </source>
</evidence>
<dbReference type="RefSeq" id="WP_285431258.1">
    <property type="nucleotide sequence ID" value="NZ_JASJUS010000005.1"/>
</dbReference>
<organism evidence="8 9">
    <name type="scientific">Streptomyces fuscus</name>
    <dbReference type="NCBI Taxonomy" id="3048495"/>
    <lineage>
        <taxon>Bacteria</taxon>
        <taxon>Bacillati</taxon>
        <taxon>Actinomycetota</taxon>
        <taxon>Actinomycetes</taxon>
        <taxon>Kitasatosporales</taxon>
        <taxon>Streptomycetaceae</taxon>
        <taxon>Streptomyces</taxon>
    </lineage>
</organism>
<evidence type="ECO:0000256" key="7">
    <source>
        <dbReference type="SAM" id="Phobius"/>
    </source>
</evidence>
<keyword evidence="5 7" id="KW-1133">Transmembrane helix</keyword>
<keyword evidence="3" id="KW-1003">Cell membrane</keyword>
<feature type="transmembrane region" description="Helical" evidence="7">
    <location>
        <begin position="382"/>
        <end position="400"/>
    </location>
</feature>
<dbReference type="Proteomes" id="UP001241926">
    <property type="component" value="Unassembled WGS sequence"/>
</dbReference>
<dbReference type="EMBL" id="JASJUS010000005">
    <property type="protein sequence ID" value="MDL2076215.1"/>
    <property type="molecule type" value="Genomic_DNA"/>
</dbReference>
<feature type="transmembrane region" description="Helical" evidence="7">
    <location>
        <begin position="294"/>
        <end position="311"/>
    </location>
</feature>
<reference evidence="8 9" key="1">
    <citation type="submission" date="2023-05" db="EMBL/GenBank/DDBJ databases">
        <title>Streptomyces fuscus sp. nov., a brown-black pigment producing actinomyces isolated from dry sand of Sea duck farm.</title>
        <authorList>
            <person name="Xie J."/>
            <person name="Shen N."/>
        </authorList>
    </citation>
    <scope>NUCLEOTIDE SEQUENCE [LARGE SCALE GENOMIC DNA]</scope>
    <source>
        <strain evidence="8 9">GXMU-J15</strain>
    </source>
</reference>
<comment type="subcellular location">
    <subcellularLocation>
        <location evidence="1">Cell membrane</location>
        <topology evidence="1">Multi-pass membrane protein</topology>
    </subcellularLocation>
</comment>
<name>A0ABT7IUF5_9ACTN</name>
<feature type="transmembrane region" description="Helical" evidence="7">
    <location>
        <begin position="58"/>
        <end position="78"/>
    </location>
</feature>
<feature type="transmembrane region" description="Helical" evidence="7">
    <location>
        <begin position="112"/>
        <end position="132"/>
    </location>
</feature>
<feature type="transmembrane region" description="Helical" evidence="7">
    <location>
        <begin position="317"/>
        <end position="344"/>
    </location>
</feature>
<feature type="transmembrane region" description="Helical" evidence="7">
    <location>
        <begin position="231"/>
        <end position="253"/>
    </location>
</feature>
<dbReference type="CDD" id="cd06173">
    <property type="entry name" value="MFS_MefA_like"/>
    <property type="match status" value="1"/>
</dbReference>
<dbReference type="InterPro" id="IPR010290">
    <property type="entry name" value="TM_effector"/>
</dbReference>
<gene>
    <name evidence="8" type="ORF">QNN03_07160</name>
</gene>
<evidence type="ECO:0000256" key="5">
    <source>
        <dbReference type="ARBA" id="ARBA00022989"/>
    </source>
</evidence>
<feature type="transmembrane region" description="Helical" evidence="7">
    <location>
        <begin position="85"/>
        <end position="106"/>
    </location>
</feature>